<evidence type="ECO:0000256" key="6">
    <source>
        <dbReference type="ARBA" id="ARBA00022692"/>
    </source>
</evidence>
<keyword evidence="12" id="KW-0406">Ion transport</keyword>
<evidence type="ECO:0000256" key="15">
    <source>
        <dbReference type="ARBA" id="ARBA00023180"/>
    </source>
</evidence>
<evidence type="ECO:0000313" key="19">
    <source>
        <dbReference type="EMBL" id="KAK4814884.1"/>
    </source>
</evidence>
<keyword evidence="16" id="KW-0407">Ion channel</keyword>
<dbReference type="CDD" id="cd01463">
    <property type="entry name" value="vWA_VGCC_like"/>
    <property type="match status" value="1"/>
</dbReference>
<dbReference type="PANTHER" id="PTHR10166:SF7">
    <property type="entry name" value="VOLTAGE-DEPENDENT CALCIUM CHANNEL SUBUNIT ALPHA-2_DELTA-2"/>
    <property type="match status" value="1"/>
</dbReference>
<keyword evidence="7" id="KW-0479">Metal-binding</keyword>
<evidence type="ECO:0000256" key="9">
    <source>
        <dbReference type="ARBA" id="ARBA00022837"/>
    </source>
</evidence>
<proteinExistence type="inferred from homology"/>
<dbReference type="InterPro" id="IPR036465">
    <property type="entry name" value="vWFA_dom_sf"/>
</dbReference>
<evidence type="ECO:0000256" key="14">
    <source>
        <dbReference type="ARBA" id="ARBA00023157"/>
    </source>
</evidence>
<dbReference type="CDD" id="cd18774">
    <property type="entry name" value="PDC2_HK_sensor"/>
    <property type="match status" value="1"/>
</dbReference>
<dbReference type="GO" id="GO:0005891">
    <property type="term" value="C:voltage-gated calcium channel complex"/>
    <property type="evidence" value="ECO:0007669"/>
    <property type="project" value="TreeGrafter"/>
</dbReference>
<evidence type="ECO:0000256" key="1">
    <source>
        <dbReference type="ARBA" id="ARBA00004479"/>
    </source>
</evidence>
<feature type="compositionally biased region" description="Acidic residues" evidence="17">
    <location>
        <begin position="40"/>
        <end position="49"/>
    </location>
</feature>
<dbReference type="PANTHER" id="PTHR10166">
    <property type="entry name" value="VOLTAGE-DEPENDENT CALCIUM CHANNEL SUBUNIT ALPHA-2/DELTA-RELATED"/>
    <property type="match status" value="1"/>
</dbReference>
<keyword evidence="10" id="KW-0851">Voltage-gated channel</keyword>
<organism evidence="19 20">
    <name type="scientific">Mycteria americana</name>
    <name type="common">Wood stork</name>
    <dbReference type="NCBI Taxonomy" id="33587"/>
    <lineage>
        <taxon>Eukaryota</taxon>
        <taxon>Metazoa</taxon>
        <taxon>Chordata</taxon>
        <taxon>Craniata</taxon>
        <taxon>Vertebrata</taxon>
        <taxon>Euteleostomi</taxon>
        <taxon>Archelosauria</taxon>
        <taxon>Archosauria</taxon>
        <taxon>Dinosauria</taxon>
        <taxon>Saurischia</taxon>
        <taxon>Theropoda</taxon>
        <taxon>Coelurosauria</taxon>
        <taxon>Aves</taxon>
        <taxon>Neognathae</taxon>
        <taxon>Neoaves</taxon>
        <taxon>Aequornithes</taxon>
        <taxon>Ciconiiformes</taxon>
        <taxon>Ciconiidae</taxon>
        <taxon>Mycteria</taxon>
    </lineage>
</organism>
<comment type="similarity">
    <text evidence="2">Belongs to the calcium channel subunit alpha-2/delta family.</text>
</comment>
<feature type="domain" description="VWFA" evidence="18">
    <location>
        <begin position="161"/>
        <end position="339"/>
    </location>
</feature>
<dbReference type="SMART" id="SM00327">
    <property type="entry name" value="VWA"/>
    <property type="match status" value="1"/>
</dbReference>
<evidence type="ECO:0000256" key="13">
    <source>
        <dbReference type="ARBA" id="ARBA00023136"/>
    </source>
</evidence>
<dbReference type="PROSITE" id="PS50234">
    <property type="entry name" value="VWFA"/>
    <property type="match status" value="1"/>
</dbReference>
<dbReference type="SUPFAM" id="SSF53300">
    <property type="entry name" value="vWA-like"/>
    <property type="match status" value="1"/>
</dbReference>
<evidence type="ECO:0000256" key="12">
    <source>
        <dbReference type="ARBA" id="ARBA00023065"/>
    </source>
</evidence>
<evidence type="ECO:0000256" key="2">
    <source>
        <dbReference type="ARBA" id="ARBA00007060"/>
    </source>
</evidence>
<keyword evidence="3" id="KW-0813">Transport</keyword>
<gene>
    <name evidence="19" type="ORF">QYF61_001262</name>
</gene>
<dbReference type="Pfam" id="PF08473">
    <property type="entry name" value="VGCC_alpha2"/>
    <property type="match status" value="2"/>
</dbReference>
<feature type="compositionally biased region" description="Low complexity" evidence="17">
    <location>
        <begin position="618"/>
        <end position="633"/>
    </location>
</feature>
<evidence type="ECO:0000256" key="17">
    <source>
        <dbReference type="SAM" id="MobiDB-lite"/>
    </source>
</evidence>
<evidence type="ECO:0000256" key="10">
    <source>
        <dbReference type="ARBA" id="ARBA00022882"/>
    </source>
</evidence>
<feature type="region of interest" description="Disordered" evidence="17">
    <location>
        <begin position="611"/>
        <end position="633"/>
    </location>
</feature>
<comment type="caution">
    <text evidence="19">The sequence shown here is derived from an EMBL/GenBank/DDBJ whole genome shotgun (WGS) entry which is preliminary data.</text>
</comment>
<keyword evidence="20" id="KW-1185">Reference proteome</keyword>
<dbReference type="AlphaFoldDB" id="A0AAN7MZB9"/>
<name>A0AAN7MZB9_MYCAM</name>
<dbReference type="GO" id="GO:0046872">
    <property type="term" value="F:metal ion binding"/>
    <property type="evidence" value="ECO:0007669"/>
    <property type="project" value="UniProtKB-KW"/>
</dbReference>
<keyword evidence="8" id="KW-0732">Signal</keyword>
<accession>A0AAN7MZB9</accession>
<dbReference type="EMBL" id="JAUNZN010000010">
    <property type="protein sequence ID" value="KAK4814884.1"/>
    <property type="molecule type" value="Genomic_DNA"/>
</dbReference>
<evidence type="ECO:0000313" key="20">
    <source>
        <dbReference type="Proteomes" id="UP001333110"/>
    </source>
</evidence>
<evidence type="ECO:0000256" key="4">
    <source>
        <dbReference type="ARBA" id="ARBA00022568"/>
    </source>
</evidence>
<dbReference type="Gene3D" id="3.30.450.20">
    <property type="entry name" value="PAS domain"/>
    <property type="match status" value="1"/>
</dbReference>
<keyword evidence="5" id="KW-0107">Calcium channel</keyword>
<comment type="subcellular location">
    <subcellularLocation>
        <location evidence="1">Membrane</location>
        <topology evidence="1">Single-pass type I membrane protein</topology>
    </subcellularLocation>
</comment>
<dbReference type="Pfam" id="PF08399">
    <property type="entry name" value="VWA_N"/>
    <property type="match status" value="1"/>
</dbReference>
<evidence type="ECO:0000259" key="18">
    <source>
        <dbReference type="PROSITE" id="PS50234"/>
    </source>
</evidence>
<keyword evidence="4" id="KW-0109">Calcium transport</keyword>
<dbReference type="InterPro" id="IPR013608">
    <property type="entry name" value="VWA_N"/>
</dbReference>
<protein>
    <recommendedName>
        <fullName evidence="18">VWFA domain-containing protein</fullName>
    </recommendedName>
</protein>
<dbReference type="Gene3D" id="3.40.50.410">
    <property type="entry name" value="von Willebrand factor, type A domain"/>
    <property type="match status" value="1"/>
</dbReference>
<keyword evidence="11" id="KW-1133">Transmembrane helix</keyword>
<dbReference type="InterPro" id="IPR013680">
    <property type="entry name" value="VDCC_a2/dsu"/>
</dbReference>
<evidence type="ECO:0000256" key="8">
    <source>
        <dbReference type="ARBA" id="ARBA00022729"/>
    </source>
</evidence>
<feature type="region of interest" description="Disordered" evidence="17">
    <location>
        <begin position="1"/>
        <end position="52"/>
    </location>
</feature>
<dbReference type="InterPro" id="IPR002035">
    <property type="entry name" value="VWF_A"/>
</dbReference>
<feature type="compositionally biased region" description="Basic and acidic residues" evidence="17">
    <location>
        <begin position="1"/>
        <end position="13"/>
    </location>
</feature>
<dbReference type="Pfam" id="PF00092">
    <property type="entry name" value="VWA"/>
    <property type="match status" value="1"/>
</dbReference>
<evidence type="ECO:0000256" key="16">
    <source>
        <dbReference type="ARBA" id="ARBA00023303"/>
    </source>
</evidence>
<sequence>MAGDGRSLEDGRGECGVPTVSQGQREEEDIEYYDSKADTEYDDPDGEEIEREKSNSLKLEFTDDANFKTKVNYSYAAVQIPTDIYKGSTVILNELNWTQALEDVFIENRKEDPSLLWQVFGSATGVTRYYPATPWRAPNKIDLYDVRRRPWYIQGASSPKDMVIIVDVSGSVSGLTLKLMKTSVYEMLDTLSDDDYVNVASFNEKAKPVSCFKHLVQANIRNKKVFKEDVQGMVAKGTTDYKAGFEYAFDQLQNSNITRANCNKMIMMFTDGGEDRVQDVFEKYNWPNKTVRVFTFSVGQHNYDVTPLQWMACANKGYYFEIPSIGAIRINTQEYLDVLGRPMVLAGNRAKQVQWTNVYQDALVRTPSPRVCVQRRATELGKGLEHKADGERLRDLGLFSLEKRRLRGDLIALYNCLKGGCREGRFRLDIRKFYFTERVVQHWNRLPREVVESPSLEVFKGRLAEVLRDMVYSGSWGQRGAVGHPSVLVQGLGLVVTGTLPVFNLTEDSSDRKNQLILGVMGIDVALNDIKRLTPRYNLGANGYVFAIDLNGYVLLHPNLQPQIINFREPVTLDFLDAELEDENKEEVGRPGGGFWDTGWPPDLPLQRALGPSSLPWGAPHPTGPGTAPVGPRRGWELGHCPLGASMMSPPRLLTPRPCTPRVPSATPLGWVPAGTWPGSVALSRLLRVPQIRRSMIDGNDGQRFIKTLIKSLDEQYIDEVFRTYTWAPIKSTNYSLGLVLPPYSTYYIQANLSDQILQVKYFEYLLPNSFESEGHVFIAPREYCKDLDLSDNNTEFLENFIALMEKVTPDSKQCDNFLLHNLILDTGITQQLVERVWKDQDLNTYSLLAVFAATDGGITRVFPNKAADDWEEEPEPFNASFYRRSLDNKGYIFKPPYRDGGCRLGAAGGGTGCRWPHESLMPPLPSAAGYRGLDLENNTVGILVSTAVELSIGGKTLKPAVVGVKLDLEAWAEKFKVLASNRTDRDQLGARRCDPSTSCEMDCEANNKDLICVLIDDGGFLVLSNQEDHWYQVGKFFSEVDANLMSALYNNSFYARKESYDFQSVCAPEAQSNTGAAPRGVFVPTVADLLNLAWWTSAAAWSLFQQFLYGLTYSSWFQTEEVAGDSMEARETSCIMKQTQYYFSTVNATYNAIIDCGNCSRLFHAQRLANTNLLFVVADKPLCSQCESVKLLQAEVRAPPRDPNQCELVDRPRYRKGPHICFDYNATEDTSDCGRGASFAPSLGVLLSLQLLLLYSSASRHPLPPAACL</sequence>
<keyword evidence="15" id="KW-0325">Glycoprotein</keyword>
<dbReference type="InterPro" id="IPR051173">
    <property type="entry name" value="Ca_channel_alpha-2/delta"/>
</dbReference>
<evidence type="ECO:0000256" key="5">
    <source>
        <dbReference type="ARBA" id="ARBA00022673"/>
    </source>
</evidence>
<reference evidence="19 20" key="1">
    <citation type="journal article" date="2023" name="J. Hered.">
        <title>Chromosome-level genome of the wood stork (Mycteria americana) provides insight into avian chromosome evolution.</title>
        <authorList>
            <person name="Flamio R. Jr."/>
            <person name="Ramstad K.M."/>
        </authorList>
    </citation>
    <scope>NUCLEOTIDE SEQUENCE [LARGE SCALE GENOMIC DNA]</scope>
    <source>
        <strain evidence="19">JAX WOST 10</strain>
    </source>
</reference>
<dbReference type="GO" id="GO:0005245">
    <property type="term" value="F:voltage-gated calcium channel activity"/>
    <property type="evidence" value="ECO:0007669"/>
    <property type="project" value="TreeGrafter"/>
</dbReference>
<evidence type="ECO:0000256" key="7">
    <source>
        <dbReference type="ARBA" id="ARBA00022723"/>
    </source>
</evidence>
<keyword evidence="9" id="KW-0106">Calcium</keyword>
<keyword evidence="6" id="KW-0812">Transmembrane</keyword>
<dbReference type="FunFam" id="3.40.50.410:FF:000006">
    <property type="entry name" value="voltage-dependent calcium channel subunit alpha-2/delta-1 isoform X1"/>
    <property type="match status" value="1"/>
</dbReference>
<evidence type="ECO:0000256" key="3">
    <source>
        <dbReference type="ARBA" id="ARBA00022448"/>
    </source>
</evidence>
<dbReference type="Proteomes" id="UP001333110">
    <property type="component" value="Unassembled WGS sequence"/>
</dbReference>
<keyword evidence="13" id="KW-0472">Membrane</keyword>
<keyword evidence="14" id="KW-1015">Disulfide bond</keyword>
<evidence type="ECO:0000256" key="11">
    <source>
        <dbReference type="ARBA" id="ARBA00022989"/>
    </source>
</evidence>